<keyword evidence="1" id="KW-0472">Membrane</keyword>
<gene>
    <name evidence="2" type="ORF">REIFOR_00029</name>
</gene>
<keyword evidence="1" id="KW-1133">Transmembrane helix</keyword>
<organism evidence="2 3">
    <name type="scientific">Reinekea forsetii</name>
    <dbReference type="NCBI Taxonomy" id="1336806"/>
    <lineage>
        <taxon>Bacteria</taxon>
        <taxon>Pseudomonadati</taxon>
        <taxon>Pseudomonadota</taxon>
        <taxon>Gammaproteobacteria</taxon>
        <taxon>Oceanospirillales</taxon>
        <taxon>Saccharospirillaceae</taxon>
        <taxon>Reinekea</taxon>
    </lineage>
</organism>
<proteinExistence type="predicted"/>
<keyword evidence="1" id="KW-0812">Transmembrane</keyword>
<evidence type="ECO:0000313" key="2">
    <source>
        <dbReference type="EMBL" id="ATX75207.1"/>
    </source>
</evidence>
<feature type="transmembrane region" description="Helical" evidence="1">
    <location>
        <begin position="48"/>
        <end position="68"/>
    </location>
</feature>
<name>A0A2K8KJF7_9GAMM</name>
<sequence length="118" mass="13309">MEAPVQIKQRLFSALTPLAKWHAPFGYIGTGLFAGSILLPLVNPQLDAQWWLLCISLSAGFWATYALLKQIQDHRPKPAGLVGWFVGLWHTLIFWAWLLVASLLLVLVVKLLLFVIFN</sequence>
<protein>
    <submittedName>
        <fullName evidence="2">Putative membrane protein</fullName>
    </submittedName>
</protein>
<feature type="transmembrane region" description="Helical" evidence="1">
    <location>
        <begin position="21"/>
        <end position="42"/>
    </location>
</feature>
<feature type="transmembrane region" description="Helical" evidence="1">
    <location>
        <begin position="88"/>
        <end position="117"/>
    </location>
</feature>
<evidence type="ECO:0000256" key="1">
    <source>
        <dbReference type="SAM" id="Phobius"/>
    </source>
</evidence>
<evidence type="ECO:0000313" key="3">
    <source>
        <dbReference type="Proteomes" id="UP000229757"/>
    </source>
</evidence>
<dbReference type="EMBL" id="CP011797">
    <property type="protein sequence ID" value="ATX75207.1"/>
    <property type="molecule type" value="Genomic_DNA"/>
</dbReference>
<dbReference type="Proteomes" id="UP000229757">
    <property type="component" value="Chromosome"/>
</dbReference>
<accession>A0A2K8KJF7</accession>
<dbReference type="AlphaFoldDB" id="A0A2K8KJF7"/>
<dbReference type="KEGG" id="rfo:REIFOR_00029"/>
<reference evidence="2 3" key="1">
    <citation type="journal article" date="2017" name="Environ. Microbiol.">
        <title>Genomic and physiological analyses of 'Reinekea forsetii' reveal a versatile opportunistic lifestyle during spring algae blooms.</title>
        <authorList>
            <person name="Avci B."/>
            <person name="Hahnke R.L."/>
            <person name="Chafee M."/>
            <person name="Fischer T."/>
            <person name="Gruber-Vodicka H."/>
            <person name="Tegetmeyer H.E."/>
            <person name="Harder J."/>
            <person name="Fuchs B.M."/>
            <person name="Amann R.I."/>
            <person name="Teeling H."/>
        </authorList>
    </citation>
    <scope>NUCLEOTIDE SEQUENCE [LARGE SCALE GENOMIC DNA]</scope>
    <source>
        <strain evidence="2 3">Hel1_31_D35</strain>
    </source>
</reference>
<keyword evidence="3" id="KW-1185">Reference proteome</keyword>